<accession>A0ABR3RFP0</accession>
<feature type="compositionally biased region" description="Low complexity" evidence="1">
    <location>
        <begin position="214"/>
        <end position="225"/>
    </location>
</feature>
<evidence type="ECO:0000256" key="1">
    <source>
        <dbReference type="SAM" id="MobiDB-lite"/>
    </source>
</evidence>
<dbReference type="Proteomes" id="UP001521222">
    <property type="component" value="Unassembled WGS sequence"/>
</dbReference>
<feature type="compositionally biased region" description="Polar residues" evidence="1">
    <location>
        <begin position="103"/>
        <end position="113"/>
    </location>
</feature>
<name>A0ABR3RFP0_9PLEO</name>
<dbReference type="EMBL" id="JAKIXB020000012">
    <property type="protein sequence ID" value="KAL1603187.1"/>
    <property type="molecule type" value="Genomic_DNA"/>
</dbReference>
<feature type="compositionally biased region" description="Low complexity" evidence="1">
    <location>
        <begin position="131"/>
        <end position="154"/>
    </location>
</feature>
<keyword evidence="2" id="KW-0732">Signal</keyword>
<keyword evidence="4" id="KW-1185">Reference proteome</keyword>
<proteinExistence type="predicted"/>
<comment type="caution">
    <text evidence="3">The sequence shown here is derived from an EMBL/GenBank/DDBJ whole genome shotgun (WGS) entry which is preliminary data.</text>
</comment>
<feature type="compositionally biased region" description="Gly residues" evidence="1">
    <location>
        <begin position="49"/>
        <end position="59"/>
    </location>
</feature>
<sequence length="254" mass="24653">MKTSTFLAVSLLSLSSTVFAAPTPQLDNILGSITNPSAGNSNTFEGNGNKNGNGNGNGNSAGNDNGNGNIAGSGNSAGNGNTVTFPSVGLRDRDVGSSLTNILGSVTDPSAGNDNIFKDNGDGNGNEDGNDNSAGNKNGNSNTAGSGNSAGNSNTVNFKERDLAGSVSGITNTLGSITNPTAGSGNTFEGNGDGNGNGNGNGNSAGNGNGNGNTAGSNNEAGNGNTVNVSPDVSPSITLPDVSLPDITLPDISL</sequence>
<evidence type="ECO:0000256" key="2">
    <source>
        <dbReference type="SAM" id="SignalP"/>
    </source>
</evidence>
<organism evidence="3 4">
    <name type="scientific">Nothophoma quercina</name>
    <dbReference type="NCBI Taxonomy" id="749835"/>
    <lineage>
        <taxon>Eukaryota</taxon>
        <taxon>Fungi</taxon>
        <taxon>Dikarya</taxon>
        <taxon>Ascomycota</taxon>
        <taxon>Pezizomycotina</taxon>
        <taxon>Dothideomycetes</taxon>
        <taxon>Pleosporomycetidae</taxon>
        <taxon>Pleosporales</taxon>
        <taxon>Pleosporineae</taxon>
        <taxon>Didymellaceae</taxon>
        <taxon>Nothophoma</taxon>
    </lineage>
</organism>
<feature type="chain" id="PRO_5046106415" evidence="2">
    <location>
        <begin position="21"/>
        <end position="254"/>
    </location>
</feature>
<feature type="compositionally biased region" description="Polar residues" evidence="1">
    <location>
        <begin position="226"/>
        <end position="237"/>
    </location>
</feature>
<reference evidence="3 4" key="1">
    <citation type="submission" date="2024-02" db="EMBL/GenBank/DDBJ databases">
        <title>De novo assembly and annotation of 12 fungi associated with fruit tree decline syndrome in Ontario, Canada.</title>
        <authorList>
            <person name="Sulman M."/>
            <person name="Ellouze W."/>
            <person name="Ilyukhin E."/>
        </authorList>
    </citation>
    <scope>NUCLEOTIDE SEQUENCE [LARGE SCALE GENOMIC DNA]</scope>
    <source>
        <strain evidence="3 4">M97-236</strain>
    </source>
</reference>
<evidence type="ECO:0000313" key="3">
    <source>
        <dbReference type="EMBL" id="KAL1603187.1"/>
    </source>
</evidence>
<feature type="compositionally biased region" description="Gly residues" evidence="1">
    <location>
        <begin position="191"/>
        <end position="213"/>
    </location>
</feature>
<feature type="compositionally biased region" description="Polar residues" evidence="1">
    <location>
        <begin position="174"/>
        <end position="184"/>
    </location>
</feature>
<protein>
    <submittedName>
        <fullName evidence="3">Uncharacterized protein</fullName>
    </submittedName>
</protein>
<evidence type="ECO:0000313" key="4">
    <source>
        <dbReference type="Proteomes" id="UP001521222"/>
    </source>
</evidence>
<feature type="signal peptide" evidence="2">
    <location>
        <begin position="1"/>
        <end position="20"/>
    </location>
</feature>
<gene>
    <name evidence="3" type="ORF">SLS59_004282</name>
</gene>
<feature type="region of interest" description="Disordered" evidence="1">
    <location>
        <begin position="40"/>
        <end position="78"/>
    </location>
</feature>
<feature type="region of interest" description="Disordered" evidence="1">
    <location>
        <begin position="103"/>
        <end position="156"/>
    </location>
</feature>
<feature type="region of interest" description="Disordered" evidence="1">
    <location>
        <begin position="174"/>
        <end position="254"/>
    </location>
</feature>